<proteinExistence type="predicted"/>
<feature type="domain" description="DinB-like" evidence="1">
    <location>
        <begin position="17"/>
        <end position="135"/>
    </location>
</feature>
<evidence type="ECO:0000259" key="1">
    <source>
        <dbReference type="Pfam" id="PF12867"/>
    </source>
</evidence>
<protein>
    <submittedName>
        <fullName evidence="2">Putative damage-inducible protein DinB</fullName>
    </submittedName>
</protein>
<reference evidence="2 3" key="1">
    <citation type="submission" date="2020-07" db="EMBL/GenBank/DDBJ databases">
        <title>Sequencing the genomes of 1000 actinobacteria strains.</title>
        <authorList>
            <person name="Klenk H.-P."/>
        </authorList>
    </citation>
    <scope>NUCLEOTIDE SEQUENCE [LARGE SCALE GENOMIC DNA]</scope>
    <source>
        <strain evidence="2 3">DSM 104001</strain>
    </source>
</reference>
<dbReference type="InterPro" id="IPR024775">
    <property type="entry name" value="DinB-like"/>
</dbReference>
<dbReference type="RefSeq" id="WP_179715990.1">
    <property type="nucleotide sequence ID" value="NZ_JACBZT010000001.1"/>
</dbReference>
<dbReference type="AlphaFoldDB" id="A0A853CBU5"/>
<dbReference type="EMBL" id="JACBZT010000001">
    <property type="protein sequence ID" value="NYJ05380.1"/>
    <property type="molecule type" value="Genomic_DNA"/>
</dbReference>
<keyword evidence="3" id="KW-1185">Reference proteome</keyword>
<comment type="caution">
    <text evidence="2">The sequence shown here is derived from an EMBL/GenBank/DDBJ whole genome shotgun (WGS) entry which is preliminary data.</text>
</comment>
<dbReference type="SUPFAM" id="SSF109854">
    <property type="entry name" value="DinB/YfiT-like putative metalloenzymes"/>
    <property type="match status" value="1"/>
</dbReference>
<dbReference type="Gene3D" id="1.20.120.450">
    <property type="entry name" value="dinb family like domain"/>
    <property type="match status" value="1"/>
</dbReference>
<dbReference type="Pfam" id="PF12867">
    <property type="entry name" value="DinB_2"/>
    <property type="match status" value="1"/>
</dbReference>
<organism evidence="2 3">
    <name type="scientific">Petropleomorpha daqingensis</name>
    <dbReference type="NCBI Taxonomy" id="2026353"/>
    <lineage>
        <taxon>Bacteria</taxon>
        <taxon>Bacillati</taxon>
        <taxon>Actinomycetota</taxon>
        <taxon>Actinomycetes</taxon>
        <taxon>Geodermatophilales</taxon>
        <taxon>Geodermatophilaceae</taxon>
        <taxon>Petropleomorpha</taxon>
    </lineage>
</organism>
<dbReference type="Proteomes" id="UP000541969">
    <property type="component" value="Unassembled WGS sequence"/>
</dbReference>
<dbReference type="InterPro" id="IPR034660">
    <property type="entry name" value="DinB/YfiT-like"/>
</dbReference>
<gene>
    <name evidence="2" type="ORF">GGQ55_001658</name>
</gene>
<evidence type="ECO:0000313" key="3">
    <source>
        <dbReference type="Proteomes" id="UP000541969"/>
    </source>
</evidence>
<accession>A0A853CBU5</accession>
<name>A0A853CBU5_9ACTN</name>
<evidence type="ECO:0000313" key="2">
    <source>
        <dbReference type="EMBL" id="NYJ05380.1"/>
    </source>
</evidence>
<sequence>MPSEKEDLAELGRYAFSRLRDRLSGLPDDEFTWEPAPGVATIAWRLGHIADLLAEERNATWLGVPGPVGPGPAADAAGALLALDAAFAVWTTVLSAVPESSLAEPIGPVGGPHADSTRRAFVLHVLDELIHHGAEVALVRDLWEAKRGTS</sequence>